<feature type="non-terminal residue" evidence="2">
    <location>
        <position position="1"/>
    </location>
</feature>
<dbReference type="EMBL" id="AGNL01020073">
    <property type="protein sequence ID" value="EJK61383.1"/>
    <property type="molecule type" value="Genomic_DNA"/>
</dbReference>
<name>K0S5J7_THAOC</name>
<proteinExistence type="predicted"/>
<evidence type="ECO:0000313" key="2">
    <source>
        <dbReference type="EMBL" id="EJK61383.1"/>
    </source>
</evidence>
<feature type="compositionally biased region" description="Pro residues" evidence="1">
    <location>
        <begin position="78"/>
        <end position="88"/>
    </location>
</feature>
<feature type="compositionally biased region" description="Low complexity" evidence="1">
    <location>
        <begin position="1"/>
        <end position="15"/>
    </location>
</feature>
<organism evidence="2 3">
    <name type="scientific">Thalassiosira oceanica</name>
    <name type="common">Marine diatom</name>
    <dbReference type="NCBI Taxonomy" id="159749"/>
    <lineage>
        <taxon>Eukaryota</taxon>
        <taxon>Sar</taxon>
        <taxon>Stramenopiles</taxon>
        <taxon>Ochrophyta</taxon>
        <taxon>Bacillariophyta</taxon>
        <taxon>Coscinodiscophyceae</taxon>
        <taxon>Thalassiosirophycidae</taxon>
        <taxon>Thalassiosirales</taxon>
        <taxon>Thalassiosiraceae</taxon>
        <taxon>Thalassiosira</taxon>
    </lineage>
</organism>
<evidence type="ECO:0000256" key="1">
    <source>
        <dbReference type="SAM" id="MobiDB-lite"/>
    </source>
</evidence>
<sequence length="88" mass="9114">DCAGRPPAAGATRAAAGGGRRRRAVHRRGRGGLVRILAGAQGEWEWHRRASGPDALRLLRSVRAGGSPAFTPSRPGSQSPPPEGSLEA</sequence>
<evidence type="ECO:0000313" key="3">
    <source>
        <dbReference type="Proteomes" id="UP000266841"/>
    </source>
</evidence>
<comment type="caution">
    <text evidence="2">The sequence shown here is derived from an EMBL/GenBank/DDBJ whole genome shotgun (WGS) entry which is preliminary data.</text>
</comment>
<reference evidence="2 3" key="1">
    <citation type="journal article" date="2012" name="Genome Biol.">
        <title>Genome and low-iron response of an oceanic diatom adapted to chronic iron limitation.</title>
        <authorList>
            <person name="Lommer M."/>
            <person name="Specht M."/>
            <person name="Roy A.S."/>
            <person name="Kraemer L."/>
            <person name="Andreson R."/>
            <person name="Gutowska M.A."/>
            <person name="Wolf J."/>
            <person name="Bergner S.V."/>
            <person name="Schilhabel M.B."/>
            <person name="Klostermeier U.C."/>
            <person name="Beiko R.G."/>
            <person name="Rosenstiel P."/>
            <person name="Hippler M."/>
            <person name="Laroche J."/>
        </authorList>
    </citation>
    <scope>NUCLEOTIDE SEQUENCE [LARGE SCALE GENOMIC DNA]</scope>
    <source>
        <strain evidence="2 3">CCMP1005</strain>
    </source>
</reference>
<protein>
    <submittedName>
        <fullName evidence="2">Uncharacterized protein</fullName>
    </submittedName>
</protein>
<keyword evidence="3" id="KW-1185">Reference proteome</keyword>
<accession>K0S5J7</accession>
<feature type="region of interest" description="Disordered" evidence="1">
    <location>
        <begin position="63"/>
        <end position="88"/>
    </location>
</feature>
<dbReference type="AlphaFoldDB" id="K0S5J7"/>
<feature type="region of interest" description="Disordered" evidence="1">
    <location>
        <begin position="1"/>
        <end position="26"/>
    </location>
</feature>
<dbReference type="Proteomes" id="UP000266841">
    <property type="component" value="Unassembled WGS sequence"/>
</dbReference>
<gene>
    <name evidence="2" type="ORF">THAOC_18136</name>
</gene>